<accession>A0A845QKC3</accession>
<dbReference type="Gene3D" id="3.40.10.10">
    <property type="entry name" value="DNA Methylphosphotriester Repair Domain"/>
    <property type="match status" value="1"/>
</dbReference>
<evidence type="ECO:0000313" key="3">
    <source>
        <dbReference type="Proteomes" id="UP000446866"/>
    </source>
</evidence>
<name>A0A845QKC3_9FIRM</name>
<organism evidence="2 3">
    <name type="scientific">Anaerotruncus colihominis</name>
    <dbReference type="NCBI Taxonomy" id="169435"/>
    <lineage>
        <taxon>Bacteria</taxon>
        <taxon>Bacillati</taxon>
        <taxon>Bacillota</taxon>
        <taxon>Clostridia</taxon>
        <taxon>Eubacteriales</taxon>
        <taxon>Oscillospiraceae</taxon>
        <taxon>Anaerotruncus</taxon>
    </lineage>
</organism>
<dbReference type="Gene3D" id="3.40.570.10">
    <property type="entry name" value="Extracellular Endonuclease, subunit A"/>
    <property type="match status" value="1"/>
</dbReference>
<dbReference type="InterPro" id="IPR044927">
    <property type="entry name" value="Endonuclea_NS_2"/>
</dbReference>
<feature type="domain" description="Type VII secretion system protein EssD-like" evidence="1">
    <location>
        <begin position="78"/>
        <end position="203"/>
    </location>
</feature>
<gene>
    <name evidence="2" type="ORF">D0435_05995</name>
</gene>
<dbReference type="Proteomes" id="UP000446866">
    <property type="component" value="Unassembled WGS sequence"/>
</dbReference>
<dbReference type="Pfam" id="PF13930">
    <property type="entry name" value="Endonuclea_NS_2"/>
    <property type="match status" value="1"/>
</dbReference>
<dbReference type="AlphaFoldDB" id="A0A845QKC3"/>
<dbReference type="SUPFAM" id="SSF57884">
    <property type="entry name" value="Ada DNA repair protein, N-terminal domain (N-Ada 10)"/>
    <property type="match status" value="1"/>
</dbReference>
<comment type="caution">
    <text evidence="2">The sequence shown here is derived from an EMBL/GenBank/DDBJ whole genome shotgun (WGS) entry which is preliminary data.</text>
</comment>
<evidence type="ECO:0000259" key="1">
    <source>
        <dbReference type="Pfam" id="PF13930"/>
    </source>
</evidence>
<dbReference type="RefSeq" id="WP_160201487.1">
    <property type="nucleotide sequence ID" value="NZ_QXWK01000010.1"/>
</dbReference>
<sequence length="301" mass="33942">MDLYKLFYNKNRVLILILTLTVLLSGCSQLEQMGILETSETASYSLSEIPPYENSPYVVLEDNMPAFSEADMSTESFETYSDLDRLGRCGVAFANVGRDLMPTEKRGSIGMVKPSGWQLAKYDIVDGKYLYNRCHLLGYQLTGENANEQNLITGTRYMNVDGMLPFEDMVADYVKETGGHVLYRVTPIYDGNDLVARGVQMEGYSVEDDGEGVCFNVFVYNVQPGIEIDYSNGANRLDLNNAAAQDDEEEKIVEEIRGNKRSKIYHCPGQRAYEEMEDSKNLIIFDSEEEAIEAGYRKAKQ</sequence>
<dbReference type="PROSITE" id="PS51257">
    <property type="entry name" value="PROKAR_LIPOPROTEIN"/>
    <property type="match status" value="1"/>
</dbReference>
<reference evidence="2 3" key="1">
    <citation type="submission" date="2018-08" db="EMBL/GenBank/DDBJ databases">
        <title>Murine metabolic-syndrome-specific gut microbial biobank.</title>
        <authorList>
            <person name="Liu C."/>
        </authorList>
    </citation>
    <scope>NUCLEOTIDE SEQUENCE [LARGE SCALE GENOMIC DNA]</scope>
    <source>
        <strain evidence="2 3">28</strain>
    </source>
</reference>
<evidence type="ECO:0000313" key="2">
    <source>
        <dbReference type="EMBL" id="NBH61203.1"/>
    </source>
</evidence>
<dbReference type="InterPro" id="IPR035451">
    <property type="entry name" value="Ada-like_dom_sf"/>
</dbReference>
<dbReference type="EMBL" id="QXWK01000010">
    <property type="protein sequence ID" value="NBH61203.1"/>
    <property type="molecule type" value="Genomic_DNA"/>
</dbReference>
<keyword evidence="3" id="KW-1185">Reference proteome</keyword>
<proteinExistence type="predicted"/>
<dbReference type="InterPro" id="IPR044929">
    <property type="entry name" value="DNA/RNA_non-sp_Endonuclease_sf"/>
</dbReference>
<protein>
    <recommendedName>
        <fullName evidence="1">Type VII secretion system protein EssD-like domain-containing protein</fullName>
    </recommendedName>
</protein>